<proteinExistence type="predicted"/>
<sequence>MLRENVIRANSEGELPWVVIKARELDWGVLIDAFLVNAAKVGDRYAAQVFDDRSGRAENGSTVVTPPLKLACSQGMFKMFRSICGNDHYVVASEYRD</sequence>
<accession>A0ABT9CYZ1</accession>
<keyword evidence="2" id="KW-1185">Reference proteome</keyword>
<dbReference type="Proteomes" id="UP001223016">
    <property type="component" value="Unassembled WGS sequence"/>
</dbReference>
<comment type="caution">
    <text evidence="1">The sequence shown here is derived from an EMBL/GenBank/DDBJ whole genome shotgun (WGS) entry which is preliminary data.</text>
</comment>
<dbReference type="EMBL" id="JAUQOO010000017">
    <property type="protein sequence ID" value="MDO7929062.1"/>
    <property type="molecule type" value="Genomic_DNA"/>
</dbReference>
<evidence type="ECO:0000313" key="2">
    <source>
        <dbReference type="Proteomes" id="UP001223016"/>
    </source>
</evidence>
<gene>
    <name evidence="1" type="ORF">Q6A51_19950</name>
</gene>
<evidence type="ECO:0000313" key="1">
    <source>
        <dbReference type="EMBL" id="MDO7929062.1"/>
    </source>
</evidence>
<protein>
    <submittedName>
        <fullName evidence="1">Uncharacterized protein</fullName>
    </submittedName>
</protein>
<organism evidence="1 2">
    <name type="scientific">Pseudomonas serbiensis</name>
    <dbReference type="NCBI Taxonomy" id="3064350"/>
    <lineage>
        <taxon>Bacteria</taxon>
        <taxon>Pseudomonadati</taxon>
        <taxon>Pseudomonadota</taxon>
        <taxon>Gammaproteobacteria</taxon>
        <taxon>Pseudomonadales</taxon>
        <taxon>Pseudomonadaceae</taxon>
        <taxon>Pseudomonas</taxon>
    </lineage>
</organism>
<reference evidence="1 2" key="1">
    <citation type="submission" date="2023-07" db="EMBL/GenBank/DDBJ databases">
        <title>Identification of four novel Pseudomonas species associated with bacterial leaf spot of cucurbits.</title>
        <authorList>
            <person name="Fullem K.R."/>
        </authorList>
    </citation>
    <scope>NUCLEOTIDE SEQUENCE [LARGE SCALE GENOMIC DNA]</scope>
    <source>
        <strain evidence="1 2">KFB 138</strain>
    </source>
</reference>
<dbReference type="RefSeq" id="WP_304575611.1">
    <property type="nucleotide sequence ID" value="NZ_JAUQOO010000017.1"/>
</dbReference>
<name>A0ABT9CYZ1_9PSED</name>